<dbReference type="InterPro" id="IPR032466">
    <property type="entry name" value="Metal_Hydrolase"/>
</dbReference>
<dbReference type="SUPFAM" id="SSF51556">
    <property type="entry name" value="Metallo-dependent hydrolases"/>
    <property type="match status" value="1"/>
</dbReference>
<evidence type="ECO:0000256" key="1">
    <source>
        <dbReference type="ARBA" id="ARBA00006773"/>
    </source>
</evidence>
<dbReference type="InterPro" id="IPR006680">
    <property type="entry name" value="Amidohydro-rel"/>
</dbReference>
<feature type="domain" description="Amidohydrolase-related" evidence="5">
    <location>
        <begin position="78"/>
        <end position="362"/>
    </location>
</feature>
<dbReference type="PANTHER" id="PTHR11113:SF6">
    <property type="entry name" value="ADENINE DEAMINASE YERA-RELATED"/>
    <property type="match status" value="1"/>
</dbReference>
<proteinExistence type="inferred from homology"/>
<protein>
    <recommendedName>
        <fullName evidence="2">adenine deaminase</fullName>
        <ecNumber evidence="2">3.5.4.2</ecNumber>
    </recommendedName>
</protein>
<dbReference type="AlphaFoldDB" id="A0A0A5G871"/>
<name>A0A0A5G871_9BACI</name>
<feature type="domain" description="Adenine deaminase C-terminal" evidence="6">
    <location>
        <begin position="428"/>
        <end position="570"/>
    </location>
</feature>
<dbReference type="Gene3D" id="2.30.40.10">
    <property type="entry name" value="Urease, subunit C, domain 1"/>
    <property type="match status" value="1"/>
</dbReference>
<evidence type="ECO:0000313" key="7">
    <source>
        <dbReference type="EMBL" id="KGX88239.1"/>
    </source>
</evidence>
<dbReference type="eggNOG" id="COG1001">
    <property type="taxonomic scope" value="Bacteria"/>
</dbReference>
<evidence type="ECO:0000259" key="6">
    <source>
        <dbReference type="Pfam" id="PF13382"/>
    </source>
</evidence>
<dbReference type="RefSeq" id="WP_036832688.1">
    <property type="nucleotide sequence ID" value="NZ_AVPG01000003.1"/>
</dbReference>
<dbReference type="SUPFAM" id="SSF51338">
    <property type="entry name" value="Composite domain of metallo-dependent hydrolases"/>
    <property type="match status" value="1"/>
</dbReference>
<dbReference type="InterPro" id="IPR026912">
    <property type="entry name" value="Adenine_deam_C"/>
</dbReference>
<gene>
    <name evidence="7" type="ORF">N784_11000</name>
</gene>
<evidence type="ECO:0000256" key="3">
    <source>
        <dbReference type="ARBA" id="ARBA00022801"/>
    </source>
</evidence>
<dbReference type="OrthoDB" id="9775607at2"/>
<dbReference type="Pfam" id="PF13382">
    <property type="entry name" value="Adenine_deam_C"/>
    <property type="match status" value="1"/>
</dbReference>
<evidence type="ECO:0000256" key="4">
    <source>
        <dbReference type="ARBA" id="ARBA00047720"/>
    </source>
</evidence>
<dbReference type="Gene3D" id="3.20.20.140">
    <property type="entry name" value="Metal-dependent hydrolases"/>
    <property type="match status" value="1"/>
</dbReference>
<evidence type="ECO:0000313" key="8">
    <source>
        <dbReference type="Proteomes" id="UP000030401"/>
    </source>
</evidence>
<evidence type="ECO:0000259" key="5">
    <source>
        <dbReference type="Pfam" id="PF01979"/>
    </source>
</evidence>
<sequence>MNEHRYRWRNRQLREHVAVLDGHRTPTIVLTNATYLNVFLRKWMTGHIWIYGDRIVYVGDELPKYKETIEYVDCSDQYLVPGYIEPHAHPFQLYNPHTLAQYASQSGTTTTINDNLVLLFLLHNKKAFSLMEELNELPVSLLWWSRFDSQSMLQDEDQLLDDRKVQEWIEHDAVVQGGELTCWPSVLQDDDHVLHWMQKTKRSRKPVEGHFPGASERTLMKMKLLGTDGDHEAMRGEEVWNRLKMGYSVTLRYSSIRPDLPQLIQDMNRLNIHHYERIMLTTDGSTPAFYEHGMINRCIEICIDNGIPAMEAFCMASYNVARHYGMEHRLGSIGPGRVAHINFLSEKDNPTPISVLAKGKWVKRNGIVESIFRQVDWSSYEMGPLHLDWELTDDDWQFSTPVGLEMVNDVILKPYQVNIDVGTNDICAGNEAFLMLVDRDGQWKVTSILKGFTKTLGGLVSSYSNTMDILLIGKRKQDMKLAFKRMKEIGGGLVLANEGKIVFELPLSVAGMMTDIPMEFLIAKVKEYNEIVKAHGFTFDDPVYTLLFLSSTHLPFIRITPKGIIDVKKKDVLFPAIMR</sequence>
<dbReference type="EC" id="3.5.4.2" evidence="2"/>
<dbReference type="GO" id="GO:0000034">
    <property type="term" value="F:adenine deaminase activity"/>
    <property type="evidence" value="ECO:0007669"/>
    <property type="project" value="UniProtKB-EC"/>
</dbReference>
<keyword evidence="3" id="KW-0378">Hydrolase</keyword>
<dbReference type="STRING" id="1385512.N784_11000"/>
<dbReference type="InterPro" id="IPR011059">
    <property type="entry name" value="Metal-dep_hydrolase_composite"/>
</dbReference>
<dbReference type="EMBL" id="AVPG01000003">
    <property type="protein sequence ID" value="KGX88239.1"/>
    <property type="molecule type" value="Genomic_DNA"/>
</dbReference>
<dbReference type="PANTHER" id="PTHR11113">
    <property type="entry name" value="N-ACETYLGLUCOSAMINE-6-PHOSPHATE DEACETYLASE"/>
    <property type="match status" value="1"/>
</dbReference>
<comment type="similarity">
    <text evidence="1">Belongs to the metallo-dependent hydrolases superfamily. Adenine deaminase family.</text>
</comment>
<comment type="caution">
    <text evidence="7">The sequence shown here is derived from an EMBL/GenBank/DDBJ whole genome shotgun (WGS) entry which is preliminary data.</text>
</comment>
<evidence type="ECO:0000256" key="2">
    <source>
        <dbReference type="ARBA" id="ARBA00012782"/>
    </source>
</evidence>
<dbReference type="Proteomes" id="UP000030401">
    <property type="component" value="Unassembled WGS sequence"/>
</dbReference>
<organism evidence="7 8">
    <name type="scientific">Pontibacillus litoralis JSM 072002</name>
    <dbReference type="NCBI Taxonomy" id="1385512"/>
    <lineage>
        <taxon>Bacteria</taxon>
        <taxon>Bacillati</taxon>
        <taxon>Bacillota</taxon>
        <taxon>Bacilli</taxon>
        <taxon>Bacillales</taxon>
        <taxon>Bacillaceae</taxon>
        <taxon>Pontibacillus</taxon>
    </lineage>
</organism>
<dbReference type="Pfam" id="PF01979">
    <property type="entry name" value="Amidohydro_1"/>
    <property type="match status" value="1"/>
</dbReference>
<accession>A0A0A5G871</accession>
<keyword evidence="8" id="KW-1185">Reference proteome</keyword>
<comment type="catalytic activity">
    <reaction evidence="4">
        <text>adenine + H2O + H(+) = hypoxanthine + NH4(+)</text>
        <dbReference type="Rhea" id="RHEA:23688"/>
        <dbReference type="ChEBI" id="CHEBI:15377"/>
        <dbReference type="ChEBI" id="CHEBI:15378"/>
        <dbReference type="ChEBI" id="CHEBI:16708"/>
        <dbReference type="ChEBI" id="CHEBI:17368"/>
        <dbReference type="ChEBI" id="CHEBI:28938"/>
        <dbReference type="EC" id="3.5.4.2"/>
    </reaction>
</comment>
<reference evidence="7 8" key="1">
    <citation type="submission" date="2013-08" db="EMBL/GenBank/DDBJ databases">
        <authorList>
            <person name="Huang J."/>
            <person name="Wang G."/>
        </authorList>
    </citation>
    <scope>NUCLEOTIDE SEQUENCE [LARGE SCALE GENOMIC DNA]</scope>
    <source>
        <strain evidence="7 8">JSM 072002</strain>
    </source>
</reference>